<feature type="compositionally biased region" description="Basic residues" evidence="1">
    <location>
        <begin position="267"/>
        <end position="291"/>
    </location>
</feature>
<accession>A0A7C7ZDM1</accession>
<feature type="transmembrane region" description="Helical" evidence="2">
    <location>
        <begin position="80"/>
        <end position="103"/>
    </location>
</feature>
<feature type="transmembrane region" description="Helical" evidence="2">
    <location>
        <begin position="218"/>
        <end position="240"/>
    </location>
</feature>
<dbReference type="EMBL" id="DUAV01000025">
    <property type="protein sequence ID" value="HIG63662.1"/>
    <property type="molecule type" value="Genomic_DNA"/>
</dbReference>
<dbReference type="InterPro" id="IPR021994">
    <property type="entry name" value="DUF3592"/>
</dbReference>
<feature type="compositionally biased region" description="Basic and acidic residues" evidence="1">
    <location>
        <begin position="8"/>
        <end position="21"/>
    </location>
</feature>
<keyword evidence="2" id="KW-1133">Transmembrane helix</keyword>
<comment type="caution">
    <text evidence="4">The sequence shown here is derived from an EMBL/GenBank/DDBJ whole genome shotgun (WGS) entry which is preliminary data.</text>
</comment>
<evidence type="ECO:0000313" key="4">
    <source>
        <dbReference type="EMBL" id="HIG63662.1"/>
    </source>
</evidence>
<evidence type="ECO:0000259" key="3">
    <source>
        <dbReference type="Pfam" id="PF12158"/>
    </source>
</evidence>
<evidence type="ECO:0000256" key="2">
    <source>
        <dbReference type="SAM" id="Phobius"/>
    </source>
</evidence>
<protein>
    <submittedName>
        <fullName evidence="4">DUF3592 domain-containing protein</fullName>
    </submittedName>
</protein>
<feature type="region of interest" description="Disordered" evidence="1">
    <location>
        <begin position="1"/>
        <end position="50"/>
    </location>
</feature>
<proteinExistence type="predicted"/>
<keyword evidence="2" id="KW-0472">Membrane</keyword>
<dbReference type="AlphaFoldDB" id="A0A7C7ZDM1"/>
<keyword evidence="2" id="KW-0812">Transmembrane</keyword>
<organism evidence="4 5">
    <name type="scientific">Marine Group III euryarchaeote</name>
    <dbReference type="NCBI Taxonomy" id="2173149"/>
    <lineage>
        <taxon>Archaea</taxon>
        <taxon>Methanobacteriati</taxon>
        <taxon>Thermoplasmatota</taxon>
        <taxon>Thermoplasmata</taxon>
        <taxon>Candidatus Thermoprofundales</taxon>
    </lineage>
</organism>
<reference evidence="5" key="1">
    <citation type="journal article" date="2019" name="bioRxiv">
        <title>Genome diversification in globally distributed novel marine Proteobacteria is linked to environmental adaptation.</title>
        <authorList>
            <person name="Zhou Z."/>
            <person name="Tran P.Q."/>
            <person name="Kieft K."/>
            <person name="Anantharaman K."/>
        </authorList>
    </citation>
    <scope>NUCLEOTIDE SEQUENCE [LARGE SCALE GENOMIC DNA]</scope>
</reference>
<feature type="domain" description="DUF3592" evidence="3">
    <location>
        <begin position="147"/>
        <end position="212"/>
    </location>
</feature>
<feature type="region of interest" description="Disordered" evidence="1">
    <location>
        <begin position="264"/>
        <end position="291"/>
    </location>
</feature>
<gene>
    <name evidence="4" type="ORF">EYQ16_04000</name>
</gene>
<evidence type="ECO:0000256" key="1">
    <source>
        <dbReference type="SAM" id="MobiDB-lite"/>
    </source>
</evidence>
<name>A0A7C7ZDM1_9ARCH</name>
<sequence length="291" mass="32554">MANDDEGWVSHDSGKPRKPVDDGEDDSIELDSKEYEEWRRGTDNDSYMSDSKYFGGTTSDYTPVSSSGDSGDDSSSDRNIIIVAVVVVLLLIGSGLLGIYLYVQGSEDVASWPTVEGMVLETYYEDGFDEECTDDNDDSYYDDNECTETFWCEIKVIYNFTADSRTYNNAEDVSGDYGESSCQEELEGRYAVNGTVTIHYNPDKPDENYIVNEPSSGIAIVFCALPVIIIIIILAVFSQIRSGNFEPGRMIGWGRFGGRLGGGFGRMRSRRGRSPVRRSRTRTTRTRSRRK</sequence>
<dbReference type="Proteomes" id="UP000589516">
    <property type="component" value="Unassembled WGS sequence"/>
</dbReference>
<dbReference type="Pfam" id="PF12158">
    <property type="entry name" value="DUF3592"/>
    <property type="match status" value="1"/>
</dbReference>
<feature type="compositionally biased region" description="Basic and acidic residues" evidence="1">
    <location>
        <begin position="30"/>
        <end position="43"/>
    </location>
</feature>
<evidence type="ECO:0000313" key="5">
    <source>
        <dbReference type="Proteomes" id="UP000589516"/>
    </source>
</evidence>